<sequence length="372" mass="41065">YAAIQHCPGLAYSHGLHQQAAFMLVVVGMYRIEHAFWSLVAFLQTKLYPAVHGQVTLGSYVENGVLELIAQKKMPRLSKHLVKKGWSLGEYTSGGWYSSAFTAFLLPEVTARVWDVIMTEGVKAMHRVSLVLLMRHESIILRAENTRAECQDLDLQLLSITDKHTLLKVISSMCCRKHSSIMLISPLKCLSLLLAQDAFSKVGSFSGSMLMEYRQQVMTGSAYCKFKELHATDKALKALRFAPSPQFTSVLSSAVGGWGGGTVQRLSYCSDTGENMYTSMLMGKPSQAPSFHRESNFVRASDAGITCRNYDFTCKSSCAAGVDSANEVLSYSSKAGPLSDLVHVSEPKHAVKTEEVRKKKTVRFTVVPYVPP</sequence>
<dbReference type="GO" id="GO:0031267">
    <property type="term" value="F:small GTPase binding"/>
    <property type="evidence" value="ECO:0007669"/>
    <property type="project" value="TreeGrafter"/>
</dbReference>
<comment type="caution">
    <text evidence="2">The sequence shown here is derived from an EMBL/GenBank/DDBJ whole genome shotgun (WGS) entry which is preliminary data.</text>
</comment>
<feature type="domain" description="Rab-GAP TBC" evidence="1">
    <location>
        <begin position="1"/>
        <end position="121"/>
    </location>
</feature>
<accession>A0A250XSR3</accession>
<dbReference type="InterPro" id="IPR000195">
    <property type="entry name" value="Rab-GAP-TBC_dom"/>
</dbReference>
<feature type="non-terminal residue" evidence="2">
    <location>
        <position position="1"/>
    </location>
</feature>
<name>A0A250XSR3_9CHLO</name>
<dbReference type="Pfam" id="PF00566">
    <property type="entry name" value="RabGAP-TBC"/>
    <property type="match status" value="1"/>
</dbReference>
<dbReference type="SUPFAM" id="SSF47923">
    <property type="entry name" value="Ypt/Rab-GAP domain of gyp1p"/>
    <property type="match status" value="1"/>
</dbReference>
<evidence type="ECO:0000313" key="3">
    <source>
        <dbReference type="Proteomes" id="UP000232323"/>
    </source>
</evidence>
<dbReference type="OrthoDB" id="294251at2759"/>
<reference evidence="2 3" key="1">
    <citation type="submission" date="2017-08" db="EMBL/GenBank/DDBJ databases">
        <title>Acidophilic green algal genome provides insights into adaptation to an acidic environment.</title>
        <authorList>
            <person name="Hirooka S."/>
            <person name="Hirose Y."/>
            <person name="Kanesaki Y."/>
            <person name="Higuchi S."/>
            <person name="Fujiwara T."/>
            <person name="Onuma R."/>
            <person name="Era A."/>
            <person name="Ohbayashi R."/>
            <person name="Uzuka A."/>
            <person name="Nozaki H."/>
            <person name="Yoshikawa H."/>
            <person name="Miyagishima S.Y."/>
        </authorList>
    </citation>
    <scope>NUCLEOTIDE SEQUENCE [LARGE SCALE GENOMIC DNA]</scope>
    <source>
        <strain evidence="2 3">NIES-2499</strain>
    </source>
</reference>
<evidence type="ECO:0000313" key="2">
    <source>
        <dbReference type="EMBL" id="GAX86076.1"/>
    </source>
</evidence>
<dbReference type="InterPro" id="IPR035969">
    <property type="entry name" value="Rab-GAP_TBC_sf"/>
</dbReference>
<keyword evidence="3" id="KW-1185">Reference proteome</keyword>
<dbReference type="GO" id="GO:0005096">
    <property type="term" value="F:GTPase activator activity"/>
    <property type="evidence" value="ECO:0007669"/>
    <property type="project" value="TreeGrafter"/>
</dbReference>
<dbReference type="InterPro" id="IPR050302">
    <property type="entry name" value="Rab_GAP_TBC_domain"/>
</dbReference>
<protein>
    <recommendedName>
        <fullName evidence="1">Rab-GAP TBC domain-containing protein</fullName>
    </recommendedName>
</protein>
<dbReference type="EMBL" id="BEGY01000224">
    <property type="protein sequence ID" value="GAX86076.1"/>
    <property type="molecule type" value="Genomic_DNA"/>
</dbReference>
<dbReference type="PANTHER" id="PTHR47219">
    <property type="entry name" value="RAB GTPASE-ACTIVATING PROTEIN 1-LIKE"/>
    <property type="match status" value="1"/>
</dbReference>
<dbReference type="Gene3D" id="1.10.472.80">
    <property type="entry name" value="Ypt/Rab-GAP domain of gyp1p, domain 3"/>
    <property type="match status" value="1"/>
</dbReference>
<gene>
    <name evidence="2" type="ORF">CEUSTIGMA_g13490.t1</name>
</gene>
<dbReference type="PROSITE" id="PS50086">
    <property type="entry name" value="TBC_RABGAP"/>
    <property type="match status" value="1"/>
</dbReference>
<evidence type="ECO:0000259" key="1">
    <source>
        <dbReference type="PROSITE" id="PS50086"/>
    </source>
</evidence>
<proteinExistence type="predicted"/>
<dbReference type="STRING" id="1157962.A0A250XSR3"/>
<dbReference type="Proteomes" id="UP000232323">
    <property type="component" value="Unassembled WGS sequence"/>
</dbReference>
<dbReference type="PANTHER" id="PTHR47219:SF20">
    <property type="entry name" value="TBC1 DOMAIN FAMILY MEMBER 2B"/>
    <property type="match status" value="1"/>
</dbReference>
<organism evidence="2 3">
    <name type="scientific">Chlamydomonas eustigma</name>
    <dbReference type="NCBI Taxonomy" id="1157962"/>
    <lineage>
        <taxon>Eukaryota</taxon>
        <taxon>Viridiplantae</taxon>
        <taxon>Chlorophyta</taxon>
        <taxon>core chlorophytes</taxon>
        <taxon>Chlorophyceae</taxon>
        <taxon>CS clade</taxon>
        <taxon>Chlamydomonadales</taxon>
        <taxon>Chlamydomonadaceae</taxon>
        <taxon>Chlamydomonas</taxon>
    </lineage>
</organism>
<dbReference type="AlphaFoldDB" id="A0A250XSR3"/>